<dbReference type="InterPro" id="IPR011013">
    <property type="entry name" value="Gal_mutarotase_sf_dom"/>
</dbReference>
<keyword evidence="3 6" id="KW-0326">Glycosidase</keyword>
<dbReference type="SUPFAM" id="SSF51011">
    <property type="entry name" value="Glycosyl hydrolase domain"/>
    <property type="match status" value="1"/>
</dbReference>
<feature type="domain" description="Glycoside hydrolase family 31 N-terminal" evidence="8">
    <location>
        <begin position="75"/>
        <end position="236"/>
    </location>
</feature>
<organism evidence="10 11">
    <name type="scientific">Exophiala dermatitidis</name>
    <name type="common">Black yeast-like fungus</name>
    <name type="synonym">Wangiella dermatitidis</name>
    <dbReference type="NCBI Taxonomy" id="5970"/>
    <lineage>
        <taxon>Eukaryota</taxon>
        <taxon>Fungi</taxon>
        <taxon>Dikarya</taxon>
        <taxon>Ascomycota</taxon>
        <taxon>Pezizomycotina</taxon>
        <taxon>Eurotiomycetes</taxon>
        <taxon>Chaetothyriomycetidae</taxon>
        <taxon>Chaetothyriales</taxon>
        <taxon>Herpotrichiellaceae</taxon>
        <taxon>Exophiala</taxon>
    </lineage>
</organism>
<dbReference type="InterPro" id="IPR025887">
    <property type="entry name" value="Glyco_hydro_31_N_dom"/>
</dbReference>
<dbReference type="SUPFAM" id="SSF74650">
    <property type="entry name" value="Galactose mutarotase-like"/>
    <property type="match status" value="1"/>
</dbReference>
<evidence type="ECO:0000259" key="9">
    <source>
        <dbReference type="Pfam" id="PF21365"/>
    </source>
</evidence>
<dbReference type="InterPro" id="IPR048395">
    <property type="entry name" value="Glyco_hydro_31_C"/>
</dbReference>
<dbReference type="InterPro" id="IPR013780">
    <property type="entry name" value="Glyco_hydro_b"/>
</dbReference>
<dbReference type="EC" id="3.2.1.177" evidence="5"/>
<reference evidence="10" key="1">
    <citation type="submission" date="2023-01" db="EMBL/GenBank/DDBJ databases">
        <title>Exophiala dermititidis isolated from Cystic Fibrosis Patient.</title>
        <authorList>
            <person name="Kurbessoian T."/>
            <person name="Crocker A."/>
            <person name="Murante D."/>
            <person name="Hogan D.A."/>
            <person name="Stajich J.E."/>
        </authorList>
    </citation>
    <scope>NUCLEOTIDE SEQUENCE</scope>
    <source>
        <strain evidence="10">Ex8</strain>
    </source>
</reference>
<dbReference type="Pfam" id="PF01055">
    <property type="entry name" value="Glyco_hydro_31_2nd"/>
    <property type="match status" value="1"/>
</dbReference>
<evidence type="ECO:0000256" key="2">
    <source>
        <dbReference type="ARBA" id="ARBA00022801"/>
    </source>
</evidence>
<dbReference type="CDD" id="cd14752">
    <property type="entry name" value="GH31_N"/>
    <property type="match status" value="1"/>
</dbReference>
<comment type="caution">
    <text evidence="10">The sequence shown here is derived from an EMBL/GenBank/DDBJ whole genome shotgun (WGS) entry which is preliminary data.</text>
</comment>
<proteinExistence type="inferred from homology"/>
<feature type="domain" description="Glycoside hydrolase family 31 TIM barrel" evidence="7">
    <location>
        <begin position="282"/>
        <end position="614"/>
    </location>
</feature>
<accession>A0AAN6J0H2</accession>
<dbReference type="GO" id="GO:0030246">
    <property type="term" value="F:carbohydrate binding"/>
    <property type="evidence" value="ECO:0007669"/>
    <property type="project" value="InterPro"/>
</dbReference>
<evidence type="ECO:0000256" key="1">
    <source>
        <dbReference type="ARBA" id="ARBA00007806"/>
    </source>
</evidence>
<evidence type="ECO:0000256" key="4">
    <source>
        <dbReference type="ARBA" id="ARBA00052064"/>
    </source>
</evidence>
<evidence type="ECO:0000256" key="5">
    <source>
        <dbReference type="ARBA" id="ARBA00066962"/>
    </source>
</evidence>
<dbReference type="GO" id="GO:0005975">
    <property type="term" value="P:carbohydrate metabolic process"/>
    <property type="evidence" value="ECO:0007669"/>
    <property type="project" value="InterPro"/>
</dbReference>
<evidence type="ECO:0000259" key="8">
    <source>
        <dbReference type="Pfam" id="PF13802"/>
    </source>
</evidence>
<dbReference type="Pfam" id="PF21365">
    <property type="entry name" value="Glyco_hydro_31_3rd"/>
    <property type="match status" value="1"/>
</dbReference>
<dbReference type="GO" id="GO:0061634">
    <property type="term" value="F:alpha-D-xyloside xylohydrolase"/>
    <property type="evidence" value="ECO:0007669"/>
    <property type="project" value="UniProtKB-EC"/>
</dbReference>
<evidence type="ECO:0000256" key="3">
    <source>
        <dbReference type="ARBA" id="ARBA00023295"/>
    </source>
</evidence>
<feature type="domain" description="Glycosyl hydrolase family 31 C-terminal" evidence="9">
    <location>
        <begin position="624"/>
        <end position="716"/>
    </location>
</feature>
<comment type="similarity">
    <text evidence="1 6">Belongs to the glycosyl hydrolase 31 family.</text>
</comment>
<dbReference type="Pfam" id="PF13802">
    <property type="entry name" value="Gal_mutarotas_2"/>
    <property type="match status" value="1"/>
</dbReference>
<gene>
    <name evidence="10" type="ORF">HRR80_002109</name>
</gene>
<sequence>MKFTDGMWMTKEGYTFHWAEHAERVYVKDDNQGADLLLVKRQNWVGDSLNTPSITASLRSPREGILAAKFTHWDGEDEGGPHFELFEDQPSVRLDNVPEKQLQISTGPLDLTVDTSRNNLSFEYSNSKAKTEVERRLSGHSFRSIGFVSSRDTPTYSIADGLYAEEKNYMLLEFDISVHEQIYGLGERFGPLVKNGQSIDVWNEDGGTSSEQTYKNVPFFVSSRGYGVFINHPGRVMLEVQSERTTRVNVAVEGESLEYMVIAGPTLKEVLGRYTSLTGRAALPPAWSYGLWLTTSFQTSYTEDVVSSFLDGLKERSIPLSVFHLDACWMKTFQWCDFIFDEAQFPDPKGYISRVKARGHRLCVWMNPYVGQASPLFAEGKKNGYFIMRADTRRPTVWQWDEWQAGCAVVDFTNPEARTWFSSHLHRLMDLGVDSFKTDFGERIPFDPKKVKYHDGSDPVRMHNFYAFLYQKTVWECVQAHSSHTTGAAKGENPVLFARPGTAGSQRYPVHWGGDCESTFPAMAETIRGGLSLSLSGFAFWAHDIGGFEGLPDPALYKRWVQFGLLSSHSRLHGSSSYRVPWMFEEKYPGEDEKCSRVLREATLRKLALMPYILRQGLEAHRNGTPVMRALFLEFENDFNTWNLDTQFMLGSDLLVAPVLDASGWVRFYVPETGTATGAKWRSWFDHTKTYEEGKWYVETHDFNTLPLLIRSGAVIPYNPSLKDPEADYLNGLQVLVNGPIAEDKDVEIVLPSDVYHVGKTFTVAQDLTVRADGVEVVDLTKRSVPALK</sequence>
<dbReference type="EMBL" id="JAJGCB010000003">
    <property type="protein sequence ID" value="KAJ8993601.1"/>
    <property type="molecule type" value="Genomic_DNA"/>
</dbReference>
<keyword evidence="2 6" id="KW-0378">Hydrolase</keyword>
<evidence type="ECO:0000313" key="10">
    <source>
        <dbReference type="EMBL" id="KAJ8993601.1"/>
    </source>
</evidence>
<protein>
    <recommendedName>
        <fullName evidence="5">alpha-D-xyloside xylohydrolase</fullName>
        <ecNumber evidence="5">3.2.1.177</ecNumber>
    </recommendedName>
</protein>
<name>A0AAN6J0H2_EXODE</name>
<dbReference type="Gene3D" id="2.60.40.1180">
    <property type="entry name" value="Golgi alpha-mannosidase II"/>
    <property type="match status" value="1"/>
</dbReference>
<dbReference type="Gene3D" id="3.20.20.80">
    <property type="entry name" value="Glycosidases"/>
    <property type="match status" value="1"/>
</dbReference>
<evidence type="ECO:0000313" key="11">
    <source>
        <dbReference type="Proteomes" id="UP001161757"/>
    </source>
</evidence>
<dbReference type="AlphaFoldDB" id="A0AAN6J0H2"/>
<dbReference type="Gene3D" id="2.60.40.1760">
    <property type="entry name" value="glycosyl hydrolase (family 31)"/>
    <property type="match status" value="1"/>
</dbReference>
<dbReference type="PANTHER" id="PTHR43053">
    <property type="entry name" value="GLYCOSIDASE FAMILY 31"/>
    <property type="match status" value="1"/>
</dbReference>
<dbReference type="InterPro" id="IPR000322">
    <property type="entry name" value="Glyco_hydro_31_TIM"/>
</dbReference>
<dbReference type="NCBIfam" id="NF007940">
    <property type="entry name" value="PRK10658.1"/>
    <property type="match status" value="1"/>
</dbReference>
<dbReference type="InterPro" id="IPR050985">
    <property type="entry name" value="Alpha-glycosidase_related"/>
</dbReference>
<dbReference type="PANTHER" id="PTHR43053:SF4">
    <property type="entry name" value="MYOGENESIS-REGULATING GLYCOSIDASE"/>
    <property type="match status" value="1"/>
</dbReference>
<dbReference type="CDD" id="cd06593">
    <property type="entry name" value="GH31_xylosidase_YicI"/>
    <property type="match status" value="1"/>
</dbReference>
<dbReference type="Proteomes" id="UP001161757">
    <property type="component" value="Unassembled WGS sequence"/>
</dbReference>
<evidence type="ECO:0000259" key="7">
    <source>
        <dbReference type="Pfam" id="PF01055"/>
    </source>
</evidence>
<evidence type="ECO:0000256" key="6">
    <source>
        <dbReference type="RuleBase" id="RU361185"/>
    </source>
</evidence>
<dbReference type="InterPro" id="IPR017853">
    <property type="entry name" value="GH"/>
</dbReference>
<comment type="catalytic activity">
    <reaction evidence="4">
        <text>Hydrolysis of terminal, non-reducing alpha-D-xylose residues with release of alpha-D-xylose.</text>
        <dbReference type="EC" id="3.2.1.177"/>
    </reaction>
</comment>
<dbReference type="SUPFAM" id="SSF51445">
    <property type="entry name" value="(Trans)glycosidases"/>
    <property type="match status" value="1"/>
</dbReference>
<dbReference type="FunFam" id="3.20.20.80:FF:000053">
    <property type="entry name" value="Alpha-xylosidase YicI"/>
    <property type="match status" value="1"/>
</dbReference>